<dbReference type="NCBIfam" id="TIGR00208">
    <property type="entry name" value="fliS"/>
    <property type="match status" value="1"/>
</dbReference>
<comment type="subcellular location">
    <subcellularLocation>
        <location evidence="1">Cytoplasm</location>
        <location evidence="1">Cytosol</location>
    </subcellularLocation>
</comment>
<comment type="caution">
    <text evidence="6">The sequence shown here is derived from an EMBL/GenBank/DDBJ whole genome shotgun (WGS) entry which is preliminary data.</text>
</comment>
<dbReference type="Proteomes" id="UP001240447">
    <property type="component" value="Unassembled WGS sequence"/>
</dbReference>
<dbReference type="RefSeq" id="WP_246360107.1">
    <property type="nucleotide sequence ID" value="NZ_CCXJ01000073.1"/>
</dbReference>
<dbReference type="PANTHER" id="PTHR34773">
    <property type="entry name" value="FLAGELLAR SECRETION CHAPERONE FLIS"/>
    <property type="match status" value="1"/>
</dbReference>
<dbReference type="Pfam" id="PF02561">
    <property type="entry name" value="FliS"/>
    <property type="match status" value="1"/>
</dbReference>
<evidence type="ECO:0000313" key="7">
    <source>
        <dbReference type="Proteomes" id="UP001240447"/>
    </source>
</evidence>
<keyword evidence="6" id="KW-0966">Cell projection</keyword>
<dbReference type="PANTHER" id="PTHR34773:SF1">
    <property type="entry name" value="FLAGELLAR SECRETION CHAPERONE FLIS"/>
    <property type="match status" value="1"/>
</dbReference>
<comment type="similarity">
    <text evidence="2">Belongs to the FliS family.</text>
</comment>
<dbReference type="CDD" id="cd16098">
    <property type="entry name" value="FliS"/>
    <property type="match status" value="1"/>
</dbReference>
<gene>
    <name evidence="6" type="ORF">J2S59_001527</name>
</gene>
<evidence type="ECO:0000256" key="5">
    <source>
        <dbReference type="ARBA" id="ARBA00023186"/>
    </source>
</evidence>
<proteinExistence type="inferred from homology"/>
<keyword evidence="6" id="KW-0969">Cilium</keyword>
<evidence type="ECO:0000256" key="2">
    <source>
        <dbReference type="ARBA" id="ARBA00008787"/>
    </source>
</evidence>
<keyword evidence="3" id="KW-0963">Cytoplasm</keyword>
<dbReference type="SUPFAM" id="SSF101116">
    <property type="entry name" value="Flagellar export chaperone FliS"/>
    <property type="match status" value="1"/>
</dbReference>
<sequence length="138" mass="14776">MYQSMSGFSGGVGGQQAARAAYLDASVATASPAKLLVMLYERLVLDVRRGLEAQQAGDLQAAHNQLVHAQEIVIELRSSLRTEVWDGGPALASIYDFLHTQLIKANVAKDPAITESCLAMVTDLCSAWRDAALQSQAT</sequence>
<dbReference type="InterPro" id="IPR036584">
    <property type="entry name" value="FliS_sf"/>
</dbReference>
<keyword evidence="6" id="KW-0282">Flagellum</keyword>
<evidence type="ECO:0000256" key="1">
    <source>
        <dbReference type="ARBA" id="ARBA00004514"/>
    </source>
</evidence>
<organism evidence="6 7">
    <name type="scientific">Nocardioides massiliensis</name>
    <dbReference type="NCBI Taxonomy" id="1325935"/>
    <lineage>
        <taxon>Bacteria</taxon>
        <taxon>Bacillati</taxon>
        <taxon>Actinomycetota</taxon>
        <taxon>Actinomycetes</taxon>
        <taxon>Propionibacteriales</taxon>
        <taxon>Nocardioidaceae</taxon>
        <taxon>Nocardioides</taxon>
    </lineage>
</organism>
<dbReference type="EMBL" id="JAUSQM010000001">
    <property type="protein sequence ID" value="MDP9821718.1"/>
    <property type="molecule type" value="Genomic_DNA"/>
</dbReference>
<accession>A0ABT9NMV2</accession>
<evidence type="ECO:0000256" key="4">
    <source>
        <dbReference type="ARBA" id="ARBA00022795"/>
    </source>
</evidence>
<dbReference type="Gene3D" id="1.20.120.340">
    <property type="entry name" value="Flagellar protein FliS"/>
    <property type="match status" value="1"/>
</dbReference>
<name>A0ABT9NMV2_9ACTN</name>
<reference evidence="6 7" key="1">
    <citation type="submission" date="2023-07" db="EMBL/GenBank/DDBJ databases">
        <title>Sequencing the genomes of 1000 actinobacteria strains.</title>
        <authorList>
            <person name="Klenk H.-P."/>
        </authorList>
    </citation>
    <scope>NUCLEOTIDE SEQUENCE [LARGE SCALE GENOMIC DNA]</scope>
    <source>
        <strain evidence="6 7">GD13</strain>
    </source>
</reference>
<protein>
    <submittedName>
        <fullName evidence="6">Flagellar protein FliS</fullName>
    </submittedName>
</protein>
<evidence type="ECO:0000256" key="3">
    <source>
        <dbReference type="ARBA" id="ARBA00022490"/>
    </source>
</evidence>
<evidence type="ECO:0000313" key="6">
    <source>
        <dbReference type="EMBL" id="MDP9821718.1"/>
    </source>
</evidence>
<keyword evidence="4" id="KW-1005">Bacterial flagellum biogenesis</keyword>
<keyword evidence="7" id="KW-1185">Reference proteome</keyword>
<keyword evidence="5" id="KW-0143">Chaperone</keyword>
<dbReference type="InterPro" id="IPR003713">
    <property type="entry name" value="FliS"/>
</dbReference>